<accession>A0AAW5C528</accession>
<proteinExistence type="predicted"/>
<name>A0AAW5C528_9FIRM</name>
<dbReference type="InterPro" id="IPR052891">
    <property type="entry name" value="DNA-3mA_glycosylase"/>
</dbReference>
<dbReference type="RefSeq" id="WP_238053853.1">
    <property type="nucleotide sequence ID" value="NZ_JAKNGE010000040.1"/>
</dbReference>
<dbReference type="Proteomes" id="UP001299608">
    <property type="component" value="Unassembled WGS sequence"/>
</dbReference>
<comment type="caution">
    <text evidence="1">The sequence shown here is derived from an EMBL/GenBank/DDBJ whole genome shotgun (WGS) entry which is preliminary data.</text>
</comment>
<evidence type="ECO:0000313" key="2">
    <source>
        <dbReference type="Proteomes" id="UP001299608"/>
    </source>
</evidence>
<dbReference type="AlphaFoldDB" id="A0AAW5C528"/>
<dbReference type="PANTHER" id="PTHR30037">
    <property type="entry name" value="DNA-3-METHYLADENINE GLYCOSYLASE 1"/>
    <property type="match status" value="1"/>
</dbReference>
<dbReference type="InterPro" id="IPR005019">
    <property type="entry name" value="Adenine_glyco"/>
</dbReference>
<dbReference type="InterPro" id="IPR011257">
    <property type="entry name" value="DNA_glycosylase"/>
</dbReference>
<dbReference type="Pfam" id="PF03352">
    <property type="entry name" value="Adenine_glyco"/>
    <property type="match status" value="1"/>
</dbReference>
<dbReference type="EMBL" id="JAKNGE010000040">
    <property type="protein sequence ID" value="MCG4748632.1"/>
    <property type="molecule type" value="Genomic_DNA"/>
</dbReference>
<reference evidence="1" key="1">
    <citation type="submission" date="2022-01" db="EMBL/GenBank/DDBJ databases">
        <title>Collection of gut derived symbiotic bacterial strains cultured from healthy donors.</title>
        <authorList>
            <person name="Lin H."/>
            <person name="Kohout C."/>
            <person name="Waligurski E."/>
            <person name="Pamer E.G."/>
        </authorList>
    </citation>
    <scope>NUCLEOTIDE SEQUENCE</scope>
    <source>
        <strain evidence="1">DFI.6.55</strain>
    </source>
</reference>
<protein>
    <submittedName>
        <fullName evidence="1">DNA-3-methyladenine glycosylase I</fullName>
    </submittedName>
</protein>
<sequence length="117" mass="13860">MHKREAFREAFDRFDCRKVALYDETKIEDLMKNEKIIRNRLKIKSAIINAQQFINIQKEYGSFDSFIWSYVDNKPIENHFDTEGDIPARTALSDKISKDLKKHGFKFIGSTIIYAYM</sequence>
<dbReference type="Gene3D" id="1.10.340.30">
    <property type="entry name" value="Hypothetical protein, domain 2"/>
    <property type="match status" value="1"/>
</dbReference>
<gene>
    <name evidence="1" type="ORF">L0N08_24775</name>
</gene>
<organism evidence="1 2">
    <name type="scientific">Enterocloster aldenensis</name>
    <dbReference type="NCBI Taxonomy" id="358742"/>
    <lineage>
        <taxon>Bacteria</taxon>
        <taxon>Bacillati</taxon>
        <taxon>Bacillota</taxon>
        <taxon>Clostridia</taxon>
        <taxon>Lachnospirales</taxon>
        <taxon>Lachnospiraceae</taxon>
        <taxon>Enterocloster</taxon>
    </lineage>
</organism>
<dbReference type="GO" id="GO:0008725">
    <property type="term" value="F:DNA-3-methyladenine glycosylase activity"/>
    <property type="evidence" value="ECO:0007669"/>
    <property type="project" value="InterPro"/>
</dbReference>
<dbReference type="PANTHER" id="PTHR30037:SF4">
    <property type="entry name" value="DNA-3-METHYLADENINE GLYCOSYLASE I"/>
    <property type="match status" value="1"/>
</dbReference>
<evidence type="ECO:0000313" key="1">
    <source>
        <dbReference type="EMBL" id="MCG4748632.1"/>
    </source>
</evidence>
<dbReference type="GO" id="GO:0006284">
    <property type="term" value="P:base-excision repair"/>
    <property type="evidence" value="ECO:0007669"/>
    <property type="project" value="InterPro"/>
</dbReference>
<dbReference type="SUPFAM" id="SSF48150">
    <property type="entry name" value="DNA-glycosylase"/>
    <property type="match status" value="1"/>
</dbReference>